<evidence type="ECO:0000259" key="2">
    <source>
        <dbReference type="Pfam" id="PF07589"/>
    </source>
</evidence>
<reference evidence="3" key="1">
    <citation type="submission" date="2021-11" db="EMBL/GenBank/DDBJ databases">
        <title>BS-T2-15 a new species belonging to the Comamonadaceae family isolated from the soil of a French oak forest.</title>
        <authorList>
            <person name="Mieszkin S."/>
            <person name="Alain K."/>
        </authorList>
    </citation>
    <scope>NUCLEOTIDE SEQUENCE</scope>
    <source>
        <strain evidence="3">BS-T2-15</strain>
    </source>
</reference>
<accession>A0A9X2C2J7</accession>
<dbReference type="Pfam" id="PF07589">
    <property type="entry name" value="PEP-CTERM"/>
    <property type="match status" value="1"/>
</dbReference>
<evidence type="ECO:0000256" key="1">
    <source>
        <dbReference type="SAM" id="SignalP"/>
    </source>
</evidence>
<comment type="caution">
    <text evidence="3">The sequence shown here is derived from an EMBL/GenBank/DDBJ whole genome shotgun (WGS) entry which is preliminary data.</text>
</comment>
<dbReference type="InterPro" id="IPR013424">
    <property type="entry name" value="Ice-binding_C"/>
</dbReference>
<feature type="chain" id="PRO_5040906355" description="Ice-binding protein C-terminal domain-containing protein" evidence="1">
    <location>
        <begin position="24"/>
        <end position="246"/>
    </location>
</feature>
<sequence>MKQTSFAALSALALALAAGSADAQVANGSFAGLAGWSTAGDAASVATGGTHLVLTNAYSDGLDDADGINRNLSHNDPWPTDLGGGDLESFVGVPDGALDPDTANFVDAVEGSAALQTFTTAAGGTLSFQWDFATTQPGGDPSLSDQAFVVIDGKVITLASTLAATNVLAGGAYAADTGWARWSATLGAGAHTIAFGVADVGSASDTSALSVTGVSVSSVPEASSLAMWVAGLGLLAALQRRRRSHG</sequence>
<keyword evidence="4" id="KW-1185">Reference proteome</keyword>
<keyword evidence="1" id="KW-0732">Signal</keyword>
<dbReference type="Proteomes" id="UP001139353">
    <property type="component" value="Unassembled WGS sequence"/>
</dbReference>
<name>A0A9X2C2J7_9BURK</name>
<protein>
    <recommendedName>
        <fullName evidence="2">Ice-binding protein C-terminal domain-containing protein</fullName>
    </recommendedName>
</protein>
<feature type="domain" description="Ice-binding protein C-terminal" evidence="2">
    <location>
        <begin position="218"/>
        <end position="243"/>
    </location>
</feature>
<gene>
    <name evidence="3" type="ORF">LPC04_14550</name>
</gene>
<dbReference type="AlphaFoldDB" id="A0A9X2C2J7"/>
<evidence type="ECO:0000313" key="4">
    <source>
        <dbReference type="Proteomes" id="UP001139353"/>
    </source>
</evidence>
<dbReference type="EMBL" id="JAJLJH010000003">
    <property type="protein sequence ID" value="MCK9686929.1"/>
    <property type="molecule type" value="Genomic_DNA"/>
</dbReference>
<organism evidence="3 4">
    <name type="scientific">Scleromatobacter humisilvae</name>
    <dbReference type="NCBI Taxonomy" id="2897159"/>
    <lineage>
        <taxon>Bacteria</taxon>
        <taxon>Pseudomonadati</taxon>
        <taxon>Pseudomonadota</taxon>
        <taxon>Betaproteobacteria</taxon>
        <taxon>Burkholderiales</taxon>
        <taxon>Sphaerotilaceae</taxon>
        <taxon>Scleromatobacter</taxon>
    </lineage>
</organism>
<evidence type="ECO:0000313" key="3">
    <source>
        <dbReference type="EMBL" id="MCK9686929.1"/>
    </source>
</evidence>
<dbReference type="RefSeq" id="WP_275682966.1">
    <property type="nucleotide sequence ID" value="NZ_JAJLJH010000003.1"/>
</dbReference>
<feature type="signal peptide" evidence="1">
    <location>
        <begin position="1"/>
        <end position="23"/>
    </location>
</feature>
<proteinExistence type="predicted"/>